<dbReference type="AlphaFoldDB" id="A0A163R256"/>
<feature type="domain" description="NERD" evidence="1">
    <location>
        <begin position="41"/>
        <end position="160"/>
    </location>
</feature>
<protein>
    <recommendedName>
        <fullName evidence="1">NERD domain-containing protein</fullName>
    </recommendedName>
</protein>
<gene>
    <name evidence="2" type="ORF">AWM68_06785</name>
</gene>
<dbReference type="PROSITE" id="PS50965">
    <property type="entry name" value="NERD"/>
    <property type="match status" value="1"/>
</dbReference>
<evidence type="ECO:0000313" key="2">
    <source>
        <dbReference type="EMBL" id="KZE66076.1"/>
    </source>
</evidence>
<evidence type="ECO:0000313" key="3">
    <source>
        <dbReference type="Proteomes" id="UP000076567"/>
    </source>
</evidence>
<reference evidence="3" key="1">
    <citation type="submission" date="2016-01" db="EMBL/GenBank/DDBJ databases">
        <title>Draft genome of Chromobacterium sp. F49.</title>
        <authorList>
            <person name="Hong K.W."/>
        </authorList>
    </citation>
    <scope>NUCLEOTIDE SEQUENCE [LARGE SCALE GENOMIC DNA]</scope>
    <source>
        <strain evidence="3">P7IIIA</strain>
    </source>
</reference>
<organism evidence="2 3">
    <name type="scientific">Fictibacillus phosphorivorans</name>
    <dbReference type="NCBI Taxonomy" id="1221500"/>
    <lineage>
        <taxon>Bacteria</taxon>
        <taxon>Bacillati</taxon>
        <taxon>Bacillota</taxon>
        <taxon>Bacilli</taxon>
        <taxon>Bacillales</taxon>
        <taxon>Fictibacillaceae</taxon>
        <taxon>Fictibacillus</taxon>
    </lineage>
</organism>
<dbReference type="RefSeq" id="WP_066241376.1">
    <property type="nucleotide sequence ID" value="NZ_LRFC01000023.1"/>
</dbReference>
<dbReference type="Proteomes" id="UP000076567">
    <property type="component" value="Unassembled WGS sequence"/>
</dbReference>
<sequence>MIKKPRTKPLKLLKLEVILQRLVHNHPNSSELQNELAKYTAGYRGEASLDYHLHDLDEDSYIILHDVRLPRDKDKQYYFQIDCLIIHFSFCVLLEVKNLAGDLYFDHQFDQMRRSKNGVDETFPDPVIQVEQQKDHFKRWLNRNQFPLIPLHTLVVITNPKSFITISPRYGNKATQIIRPKHLARIINNLPKLQKQLLTKKDISKITARILKHHQQLNTDLLKTYHIKDSDIKTGVACPFCKHLPMVRKKGTWYCTACFKKSKDAHIQAIQDYAILFDVNVKNKTLRNFLHVHSSTSMKNLLESMDINPSGPTNSATYKLPFPK</sequence>
<accession>A0A163R256</accession>
<evidence type="ECO:0000259" key="1">
    <source>
        <dbReference type="PROSITE" id="PS50965"/>
    </source>
</evidence>
<name>A0A163R256_9BACL</name>
<dbReference type="InterPro" id="IPR011528">
    <property type="entry name" value="NERD"/>
</dbReference>
<comment type="caution">
    <text evidence="2">The sequence shown here is derived from an EMBL/GenBank/DDBJ whole genome shotgun (WGS) entry which is preliminary data.</text>
</comment>
<dbReference type="EMBL" id="LRFC01000023">
    <property type="protein sequence ID" value="KZE66076.1"/>
    <property type="molecule type" value="Genomic_DNA"/>
</dbReference>
<keyword evidence="3" id="KW-1185">Reference proteome</keyword>
<dbReference type="OrthoDB" id="569879at2"/>
<dbReference type="Pfam" id="PF08378">
    <property type="entry name" value="NERD"/>
    <property type="match status" value="1"/>
</dbReference>
<proteinExistence type="predicted"/>